<dbReference type="AlphaFoldDB" id="A0A3Q0EQ37"/>
<protein>
    <submittedName>
        <fullName evidence="4">DNA helicase ino80</fullName>
    </submittedName>
</protein>
<reference evidence="4" key="1">
    <citation type="submission" date="2025-08" db="UniProtKB">
        <authorList>
            <consortium name="RefSeq"/>
        </authorList>
    </citation>
    <scope>IDENTIFICATION</scope>
    <source>
        <tissue evidence="4">Leaf</tissue>
    </source>
</reference>
<keyword evidence="4" id="KW-0347">Helicase</keyword>
<feature type="coiled-coil region" evidence="1">
    <location>
        <begin position="181"/>
        <end position="264"/>
    </location>
</feature>
<sequence length="365" mass="39621">MKKKASARAASSGPSQDVPPPMKPPPARVTVAVRGPTIGVSGSTNVAVQQGEGTSVPPPSHNTPLVNLTGSATAAPVVEIPSESAPVTTSGHRKRKSRKGGKSSSKRHRREGKEPVTPLSGGVFSPDYNVSHFIEFNRGPTYVALLESLPGRVMLDSVSEMANRTAAMIDYIREHGDVRGSGEVKELLNEEEKKAKALEEELAGARKALEDEKKRSAEKLQETTQLLEEEQKAKAVAEENQRQLEEDVARLKEVEEKLQGQTVELHTELKKPCADLKTAEDKIISLNDSLVAEHEDGFYKAIRQVEVLMKVEKPLSLGFDIYKDVYHGVLMDIKDPEVAEAGEETAEGDGEQVEVVGSAVDPHEV</sequence>
<evidence type="ECO:0000256" key="1">
    <source>
        <dbReference type="SAM" id="Coils"/>
    </source>
</evidence>
<feature type="compositionally biased region" description="Acidic residues" evidence="2">
    <location>
        <begin position="339"/>
        <end position="352"/>
    </location>
</feature>
<feature type="compositionally biased region" description="Basic residues" evidence="2">
    <location>
        <begin position="91"/>
        <end position="110"/>
    </location>
</feature>
<dbReference type="GeneID" id="111240870"/>
<keyword evidence="4" id="KW-0067">ATP-binding</keyword>
<dbReference type="GO" id="GO:0004386">
    <property type="term" value="F:helicase activity"/>
    <property type="evidence" value="ECO:0007669"/>
    <property type="project" value="UniProtKB-KW"/>
</dbReference>
<name>A0A3Q0EQ37_VIGRR</name>
<feature type="compositionally biased region" description="Polar residues" evidence="2">
    <location>
        <begin position="62"/>
        <end position="72"/>
    </location>
</feature>
<keyword evidence="4" id="KW-0378">Hydrolase</keyword>
<keyword evidence="1" id="KW-0175">Coiled coil</keyword>
<evidence type="ECO:0000313" key="4">
    <source>
        <dbReference type="RefSeq" id="XP_022632539.1"/>
    </source>
</evidence>
<dbReference type="RefSeq" id="XP_022632539.1">
    <property type="nucleotide sequence ID" value="XM_022776818.1"/>
</dbReference>
<feature type="compositionally biased region" description="Polar residues" evidence="2">
    <location>
        <begin position="40"/>
        <end position="53"/>
    </location>
</feature>
<proteinExistence type="predicted"/>
<evidence type="ECO:0000313" key="3">
    <source>
        <dbReference type="Proteomes" id="UP000087766"/>
    </source>
</evidence>
<gene>
    <name evidence="4" type="primary">LOC111240870</name>
</gene>
<evidence type="ECO:0000256" key="2">
    <source>
        <dbReference type="SAM" id="MobiDB-lite"/>
    </source>
</evidence>
<keyword evidence="4" id="KW-0547">Nucleotide-binding</keyword>
<keyword evidence="3" id="KW-1185">Reference proteome</keyword>
<feature type="region of interest" description="Disordered" evidence="2">
    <location>
        <begin position="339"/>
        <end position="365"/>
    </location>
</feature>
<dbReference type="Proteomes" id="UP000087766">
    <property type="component" value="Unplaced"/>
</dbReference>
<feature type="region of interest" description="Disordered" evidence="2">
    <location>
        <begin position="1"/>
        <end position="122"/>
    </location>
</feature>
<accession>A0A3Q0EQ37</accession>
<feature type="compositionally biased region" description="Pro residues" evidence="2">
    <location>
        <begin position="17"/>
        <end position="27"/>
    </location>
</feature>
<dbReference type="KEGG" id="vra:111240870"/>
<organism evidence="3 4">
    <name type="scientific">Vigna radiata var. radiata</name>
    <name type="common">Mung bean</name>
    <name type="synonym">Phaseolus aureus</name>
    <dbReference type="NCBI Taxonomy" id="3916"/>
    <lineage>
        <taxon>Eukaryota</taxon>
        <taxon>Viridiplantae</taxon>
        <taxon>Streptophyta</taxon>
        <taxon>Embryophyta</taxon>
        <taxon>Tracheophyta</taxon>
        <taxon>Spermatophyta</taxon>
        <taxon>Magnoliopsida</taxon>
        <taxon>eudicotyledons</taxon>
        <taxon>Gunneridae</taxon>
        <taxon>Pentapetalae</taxon>
        <taxon>rosids</taxon>
        <taxon>fabids</taxon>
        <taxon>Fabales</taxon>
        <taxon>Fabaceae</taxon>
        <taxon>Papilionoideae</taxon>
        <taxon>50 kb inversion clade</taxon>
        <taxon>NPAAA clade</taxon>
        <taxon>indigoferoid/millettioid clade</taxon>
        <taxon>Phaseoleae</taxon>
        <taxon>Vigna</taxon>
    </lineage>
</organism>